<dbReference type="GO" id="GO:0003700">
    <property type="term" value="F:DNA-binding transcription factor activity"/>
    <property type="evidence" value="ECO:0007669"/>
    <property type="project" value="InterPro"/>
</dbReference>
<dbReference type="InterPro" id="IPR000551">
    <property type="entry name" value="MerR-type_HTH_dom"/>
</dbReference>
<keyword evidence="3" id="KW-0804">Transcription</keyword>
<organism evidence="6 7">
    <name type="scientific">Deinococcus wulumuqiensis</name>
    <dbReference type="NCBI Taxonomy" id="980427"/>
    <lineage>
        <taxon>Bacteria</taxon>
        <taxon>Thermotogati</taxon>
        <taxon>Deinococcota</taxon>
        <taxon>Deinococci</taxon>
        <taxon>Deinococcales</taxon>
        <taxon>Deinococcaceae</taxon>
        <taxon>Deinococcus</taxon>
    </lineage>
</organism>
<dbReference type="KEGG" id="dwu:DVJ83_17150"/>
<keyword evidence="4" id="KW-0175">Coiled coil</keyword>
<dbReference type="PROSITE" id="PS50937">
    <property type="entry name" value="HTH_MERR_2"/>
    <property type="match status" value="1"/>
</dbReference>
<evidence type="ECO:0000313" key="7">
    <source>
        <dbReference type="Proteomes" id="UP000253744"/>
    </source>
</evidence>
<dbReference type="PANTHER" id="PTHR30204:SF94">
    <property type="entry name" value="HEAVY METAL-DEPENDENT TRANSCRIPTIONAL REGULATOR HI_0293-RELATED"/>
    <property type="match status" value="1"/>
</dbReference>
<dbReference type="InterPro" id="IPR047057">
    <property type="entry name" value="MerR_fam"/>
</dbReference>
<dbReference type="Proteomes" id="UP000253744">
    <property type="component" value="Plasmid pDrdI"/>
</dbReference>
<keyword evidence="6" id="KW-0614">Plasmid</keyword>
<evidence type="ECO:0000256" key="3">
    <source>
        <dbReference type="ARBA" id="ARBA00023163"/>
    </source>
</evidence>
<sequence length="139" mass="15559">MTSVTDMPIGQLAALTGESVKALRYWTDFGLLSVERRSSGYRHYPPQAVEQVRFIRSAQTAGFSLDEIRRILAVRQDGQKPCGQVKAELNEHLNTVRAQIAQLHELEQQLQAKVAWAEVHPDPACDSVGCVYLDVRPKT</sequence>
<dbReference type="Pfam" id="PF00376">
    <property type="entry name" value="MerR"/>
    <property type="match status" value="1"/>
</dbReference>
<dbReference type="Pfam" id="PF09278">
    <property type="entry name" value="MerR-DNA-bind"/>
    <property type="match status" value="1"/>
</dbReference>
<dbReference type="PRINTS" id="PR00040">
    <property type="entry name" value="HTHMERR"/>
</dbReference>
<proteinExistence type="predicted"/>
<dbReference type="SMART" id="SM00422">
    <property type="entry name" value="HTH_MERR"/>
    <property type="match status" value="1"/>
</dbReference>
<dbReference type="GO" id="GO:0003677">
    <property type="term" value="F:DNA binding"/>
    <property type="evidence" value="ECO:0007669"/>
    <property type="project" value="UniProtKB-KW"/>
</dbReference>
<dbReference type="Gene3D" id="1.10.1660.10">
    <property type="match status" value="1"/>
</dbReference>
<dbReference type="PANTHER" id="PTHR30204">
    <property type="entry name" value="REDOX-CYCLING DRUG-SENSING TRANSCRIPTIONAL ACTIVATOR SOXR"/>
    <property type="match status" value="1"/>
</dbReference>
<keyword evidence="1" id="KW-0805">Transcription regulation</keyword>
<geneLocation type="plasmid" evidence="7">
    <name>pdrdi</name>
</geneLocation>
<protein>
    <submittedName>
        <fullName evidence="6">MerR family transcriptional regulator</fullName>
    </submittedName>
</protein>
<evidence type="ECO:0000256" key="1">
    <source>
        <dbReference type="ARBA" id="ARBA00023015"/>
    </source>
</evidence>
<evidence type="ECO:0000256" key="4">
    <source>
        <dbReference type="SAM" id="Coils"/>
    </source>
</evidence>
<gene>
    <name evidence="6" type="ORF">DVJ83_17150</name>
</gene>
<dbReference type="InterPro" id="IPR015358">
    <property type="entry name" value="Tscrpt_reg_MerR_DNA-bd"/>
</dbReference>
<feature type="domain" description="HTH merR-type" evidence="5">
    <location>
        <begin position="6"/>
        <end position="74"/>
    </location>
</feature>
<evidence type="ECO:0000256" key="2">
    <source>
        <dbReference type="ARBA" id="ARBA00023125"/>
    </source>
</evidence>
<accession>A0A345IMC5</accession>
<dbReference type="RefSeq" id="WP_114673497.1">
    <property type="nucleotide sequence ID" value="NZ_CP031163.1"/>
</dbReference>
<name>A0A345IMC5_9DEIO</name>
<dbReference type="AlphaFoldDB" id="A0A345IMC5"/>
<keyword evidence="2" id="KW-0238">DNA-binding</keyword>
<dbReference type="EMBL" id="CP031163">
    <property type="protein sequence ID" value="AXH00848.1"/>
    <property type="molecule type" value="Genomic_DNA"/>
</dbReference>
<evidence type="ECO:0000313" key="6">
    <source>
        <dbReference type="EMBL" id="AXH00848.1"/>
    </source>
</evidence>
<dbReference type="SUPFAM" id="SSF46955">
    <property type="entry name" value="Putative DNA-binding domain"/>
    <property type="match status" value="1"/>
</dbReference>
<evidence type="ECO:0000259" key="5">
    <source>
        <dbReference type="PROSITE" id="PS50937"/>
    </source>
</evidence>
<dbReference type="InterPro" id="IPR009061">
    <property type="entry name" value="DNA-bd_dom_put_sf"/>
</dbReference>
<feature type="coiled-coil region" evidence="4">
    <location>
        <begin position="86"/>
        <end position="113"/>
    </location>
</feature>
<reference evidence="6 7" key="1">
    <citation type="submission" date="2018-07" db="EMBL/GenBank/DDBJ databases">
        <title>Complete Genome and Methylome Analysis of Deinococcus wulumuqiensis NEB 479.</title>
        <authorList>
            <person name="Fomenkov A."/>
            <person name="Luyten Y."/>
            <person name="Vincze T."/>
            <person name="Anton B.P."/>
            <person name="Clark T."/>
            <person name="Roberts R.J."/>
            <person name="Morgan R.D."/>
        </authorList>
    </citation>
    <scope>NUCLEOTIDE SEQUENCE [LARGE SCALE GENOMIC DNA]</scope>
    <source>
        <strain evidence="6 7">NEB 479</strain>
        <plasmid evidence="7">Plasmid pdrdi</plasmid>
    </source>
</reference>